<comment type="caution">
    <text evidence="2">The sequence shown here is derived from an EMBL/GenBank/DDBJ whole genome shotgun (WGS) entry which is preliminary data.</text>
</comment>
<feature type="compositionally biased region" description="Low complexity" evidence="1">
    <location>
        <begin position="130"/>
        <end position="141"/>
    </location>
</feature>
<proteinExistence type="predicted"/>
<evidence type="ECO:0000313" key="3">
    <source>
        <dbReference type="Proteomes" id="UP000823399"/>
    </source>
</evidence>
<dbReference type="AlphaFoldDB" id="A0A9P7EQP7"/>
<feature type="region of interest" description="Disordered" evidence="1">
    <location>
        <begin position="1"/>
        <end position="25"/>
    </location>
</feature>
<dbReference type="Proteomes" id="UP000823399">
    <property type="component" value="Unassembled WGS sequence"/>
</dbReference>
<keyword evidence="3" id="KW-1185">Reference proteome</keyword>
<name>A0A9P7EQP7_9AGAM</name>
<dbReference type="OrthoDB" id="2629601at2759"/>
<feature type="compositionally biased region" description="Low complexity" evidence="1">
    <location>
        <begin position="108"/>
        <end position="117"/>
    </location>
</feature>
<evidence type="ECO:0000313" key="2">
    <source>
        <dbReference type="EMBL" id="KAG2084739.1"/>
    </source>
</evidence>
<sequence>MGPQPGMSKPATTKAPKNPVKRRKKDEFAEIAQAEEVTRQKELEVAKVRIKKDTVQAKAKLAKLELEKEKLAYAREWRQEKMRMCLTTMEGTSQHHGFPEFNMHNTFPSPSSSSHPHLPYPPTSAYYQTPSSPAAESYASENTANTASRSFDASSIIFPSD</sequence>
<dbReference type="EMBL" id="JABBWM010000204">
    <property type="protein sequence ID" value="KAG2084739.1"/>
    <property type="molecule type" value="Genomic_DNA"/>
</dbReference>
<protein>
    <submittedName>
        <fullName evidence="2">Uncharacterized protein</fullName>
    </submittedName>
</protein>
<evidence type="ECO:0000256" key="1">
    <source>
        <dbReference type="SAM" id="MobiDB-lite"/>
    </source>
</evidence>
<reference evidence="2" key="1">
    <citation type="journal article" date="2020" name="New Phytol.">
        <title>Comparative genomics reveals dynamic genome evolution in host specialist ectomycorrhizal fungi.</title>
        <authorList>
            <person name="Lofgren L.A."/>
            <person name="Nguyen N.H."/>
            <person name="Vilgalys R."/>
            <person name="Ruytinx J."/>
            <person name="Liao H.L."/>
            <person name="Branco S."/>
            <person name="Kuo A."/>
            <person name="LaButti K."/>
            <person name="Lipzen A."/>
            <person name="Andreopoulos W."/>
            <person name="Pangilinan J."/>
            <person name="Riley R."/>
            <person name="Hundley H."/>
            <person name="Na H."/>
            <person name="Barry K."/>
            <person name="Grigoriev I.V."/>
            <person name="Stajich J.E."/>
            <person name="Kennedy P.G."/>
        </authorList>
    </citation>
    <scope>NUCLEOTIDE SEQUENCE</scope>
    <source>
        <strain evidence="2">FC423</strain>
    </source>
</reference>
<gene>
    <name evidence="2" type="ORF">F5147DRAFT_782366</name>
</gene>
<organism evidence="2 3">
    <name type="scientific">Suillus discolor</name>
    <dbReference type="NCBI Taxonomy" id="1912936"/>
    <lineage>
        <taxon>Eukaryota</taxon>
        <taxon>Fungi</taxon>
        <taxon>Dikarya</taxon>
        <taxon>Basidiomycota</taxon>
        <taxon>Agaricomycotina</taxon>
        <taxon>Agaricomycetes</taxon>
        <taxon>Agaricomycetidae</taxon>
        <taxon>Boletales</taxon>
        <taxon>Suillineae</taxon>
        <taxon>Suillaceae</taxon>
        <taxon>Suillus</taxon>
    </lineage>
</organism>
<feature type="region of interest" description="Disordered" evidence="1">
    <location>
        <begin position="94"/>
        <end position="161"/>
    </location>
</feature>
<feature type="compositionally biased region" description="Polar residues" evidence="1">
    <location>
        <begin position="142"/>
        <end position="153"/>
    </location>
</feature>
<accession>A0A9P7EQP7</accession>
<dbReference type="GeneID" id="64705010"/>
<dbReference type="RefSeq" id="XP_041284555.1">
    <property type="nucleotide sequence ID" value="XM_041442751.1"/>
</dbReference>